<accession>A0A8H5FAG5</accession>
<protein>
    <submittedName>
        <fullName evidence="2">Uncharacterized protein</fullName>
    </submittedName>
</protein>
<sequence length="186" mass="20687">MCAGHDNPTGDEPSGRTASGDYNDLRTYPRPPQACTATSTATRKLDNANTTTRTQRHRRNDVNANAAASESANAIGWTGELSNPNAASCTTTRTRRSASLTTCNPLTQDKHMQARPSTGVMLKRHWCTPGALIRRHQQTVNFPIVMYTTNFKLNPSHKTHDDSQQLNTTKRWHAHPHPLESREQLC</sequence>
<feature type="region of interest" description="Disordered" evidence="1">
    <location>
        <begin position="153"/>
        <end position="186"/>
    </location>
</feature>
<dbReference type="EMBL" id="JAACJJ010000002">
    <property type="protein sequence ID" value="KAF5329699.1"/>
    <property type="molecule type" value="Genomic_DNA"/>
</dbReference>
<dbReference type="Proteomes" id="UP000567179">
    <property type="component" value="Unassembled WGS sequence"/>
</dbReference>
<proteinExistence type="predicted"/>
<reference evidence="2 3" key="1">
    <citation type="journal article" date="2020" name="ISME J.">
        <title>Uncovering the hidden diversity of litter-decomposition mechanisms in mushroom-forming fungi.</title>
        <authorList>
            <person name="Floudas D."/>
            <person name="Bentzer J."/>
            <person name="Ahren D."/>
            <person name="Johansson T."/>
            <person name="Persson P."/>
            <person name="Tunlid A."/>
        </authorList>
    </citation>
    <scope>NUCLEOTIDE SEQUENCE [LARGE SCALE GENOMIC DNA]</scope>
    <source>
        <strain evidence="2 3">CBS 101986</strain>
    </source>
</reference>
<dbReference type="AlphaFoldDB" id="A0A8H5FAG5"/>
<evidence type="ECO:0000313" key="2">
    <source>
        <dbReference type="EMBL" id="KAF5329699.1"/>
    </source>
</evidence>
<keyword evidence="3" id="KW-1185">Reference proteome</keyword>
<organism evidence="2 3">
    <name type="scientific">Psilocybe cf. subviscida</name>
    <dbReference type="NCBI Taxonomy" id="2480587"/>
    <lineage>
        <taxon>Eukaryota</taxon>
        <taxon>Fungi</taxon>
        <taxon>Dikarya</taxon>
        <taxon>Basidiomycota</taxon>
        <taxon>Agaricomycotina</taxon>
        <taxon>Agaricomycetes</taxon>
        <taxon>Agaricomycetidae</taxon>
        <taxon>Agaricales</taxon>
        <taxon>Agaricineae</taxon>
        <taxon>Strophariaceae</taxon>
        <taxon>Psilocybe</taxon>
    </lineage>
</organism>
<gene>
    <name evidence="2" type="ORF">D9619_008969</name>
</gene>
<evidence type="ECO:0000256" key="1">
    <source>
        <dbReference type="SAM" id="MobiDB-lite"/>
    </source>
</evidence>
<name>A0A8H5FAG5_9AGAR</name>
<feature type="compositionally biased region" description="Basic and acidic residues" evidence="1">
    <location>
        <begin position="177"/>
        <end position="186"/>
    </location>
</feature>
<feature type="region of interest" description="Disordered" evidence="1">
    <location>
        <begin position="1"/>
        <end position="68"/>
    </location>
</feature>
<comment type="caution">
    <text evidence="2">The sequence shown here is derived from an EMBL/GenBank/DDBJ whole genome shotgun (WGS) entry which is preliminary data.</text>
</comment>
<evidence type="ECO:0000313" key="3">
    <source>
        <dbReference type="Proteomes" id="UP000567179"/>
    </source>
</evidence>